<evidence type="ECO:0000313" key="2">
    <source>
        <dbReference type="EMBL" id="MBC8595591.1"/>
    </source>
</evidence>
<protein>
    <submittedName>
        <fullName evidence="2">Uncharacterized protein</fullName>
    </submittedName>
</protein>
<feature type="transmembrane region" description="Helical" evidence="1">
    <location>
        <begin position="69"/>
        <end position="89"/>
    </location>
</feature>
<keyword evidence="1" id="KW-1133">Transmembrane helix</keyword>
<keyword evidence="1" id="KW-0812">Transmembrane</keyword>
<keyword evidence="1" id="KW-0472">Membrane</keyword>
<organism evidence="2 3">
    <name type="scientific">Qingrenia yutianensis</name>
    <dbReference type="NCBI Taxonomy" id="2763676"/>
    <lineage>
        <taxon>Bacteria</taxon>
        <taxon>Bacillati</taxon>
        <taxon>Bacillota</taxon>
        <taxon>Clostridia</taxon>
        <taxon>Eubacteriales</taxon>
        <taxon>Oscillospiraceae</taxon>
        <taxon>Qingrenia</taxon>
    </lineage>
</organism>
<dbReference type="RefSeq" id="WP_262431255.1">
    <property type="nucleotide sequence ID" value="NZ_JACRTE010000001.1"/>
</dbReference>
<dbReference type="AlphaFoldDB" id="A0A926IS33"/>
<keyword evidence="3" id="KW-1185">Reference proteome</keyword>
<proteinExistence type="predicted"/>
<dbReference type="EMBL" id="JACRTE010000001">
    <property type="protein sequence ID" value="MBC8595591.1"/>
    <property type="molecule type" value="Genomic_DNA"/>
</dbReference>
<evidence type="ECO:0000313" key="3">
    <source>
        <dbReference type="Proteomes" id="UP000647416"/>
    </source>
</evidence>
<gene>
    <name evidence="2" type="ORF">H8706_01735</name>
</gene>
<sequence length="105" mass="12045">MTLLTSIFAAIICTVLWYRNDAENDMLLHIPVFMFWGASLMWLADAIFEYAKLGAEYFTPEPLDMLNDFYLGLSVIALGLVIWLVILLVKDPKGRIKTALFKNRE</sequence>
<evidence type="ECO:0000256" key="1">
    <source>
        <dbReference type="SAM" id="Phobius"/>
    </source>
</evidence>
<accession>A0A926IS33</accession>
<comment type="caution">
    <text evidence="2">The sequence shown here is derived from an EMBL/GenBank/DDBJ whole genome shotgun (WGS) entry which is preliminary data.</text>
</comment>
<reference evidence="2" key="1">
    <citation type="submission" date="2020-08" db="EMBL/GenBank/DDBJ databases">
        <title>Genome public.</title>
        <authorList>
            <person name="Liu C."/>
            <person name="Sun Q."/>
        </authorList>
    </citation>
    <scope>NUCLEOTIDE SEQUENCE</scope>
    <source>
        <strain evidence="2">NSJ-50</strain>
    </source>
</reference>
<name>A0A926IS33_9FIRM</name>
<feature type="transmembrane region" description="Helical" evidence="1">
    <location>
        <begin position="26"/>
        <end position="44"/>
    </location>
</feature>
<dbReference type="Proteomes" id="UP000647416">
    <property type="component" value="Unassembled WGS sequence"/>
</dbReference>